<protein>
    <submittedName>
        <fullName evidence="3">Uncharacterized protein</fullName>
    </submittedName>
</protein>
<keyword evidence="4" id="KW-1185">Reference proteome</keyword>
<proteinExistence type="predicted"/>
<evidence type="ECO:0000256" key="1">
    <source>
        <dbReference type="SAM" id="MobiDB-lite"/>
    </source>
</evidence>
<sequence>MNKSSEADTNFHLSTTVDQSKISNKRRRLGFQCHYHSLLLWMILSPKTVDINVNKESPASATPHEASDATPKTTSDVMHGTKELGSTAPGSINVTLQASFNLGRSAKPFGNLMLFSIRKTAVSRCINKPRATSWQPRSWPAFLFG</sequence>
<accession>A0A5B0S148</accession>
<evidence type="ECO:0000313" key="5">
    <source>
        <dbReference type="Proteomes" id="UP000325313"/>
    </source>
</evidence>
<evidence type="ECO:0000313" key="4">
    <source>
        <dbReference type="Proteomes" id="UP000324748"/>
    </source>
</evidence>
<dbReference type="Proteomes" id="UP000324748">
    <property type="component" value="Unassembled WGS sequence"/>
</dbReference>
<comment type="caution">
    <text evidence="3">The sequence shown here is derived from an EMBL/GenBank/DDBJ whole genome shotgun (WGS) entry which is preliminary data.</text>
</comment>
<dbReference type="AlphaFoldDB" id="A0A5B0S148"/>
<evidence type="ECO:0000313" key="2">
    <source>
        <dbReference type="EMBL" id="KAA1081049.1"/>
    </source>
</evidence>
<reference evidence="4 5" key="1">
    <citation type="submission" date="2019-05" db="EMBL/GenBank/DDBJ databases">
        <title>Emergence of the Ug99 lineage of the wheat stem rust pathogen through somatic hybridization.</title>
        <authorList>
            <person name="Li F."/>
            <person name="Upadhyaya N.M."/>
            <person name="Sperschneider J."/>
            <person name="Matny O."/>
            <person name="Nguyen-Phuc H."/>
            <person name="Mago R."/>
            <person name="Raley C."/>
            <person name="Miller M.E."/>
            <person name="Silverstein K.A.T."/>
            <person name="Henningsen E."/>
            <person name="Hirsch C.D."/>
            <person name="Visser B."/>
            <person name="Pretorius Z.A."/>
            <person name="Steffenson B.J."/>
            <person name="Schwessinger B."/>
            <person name="Dodds P.N."/>
            <person name="Figueroa M."/>
        </authorList>
    </citation>
    <scope>NUCLEOTIDE SEQUENCE [LARGE SCALE GENOMIC DNA]</scope>
    <source>
        <strain evidence="2">21-0</strain>
        <strain evidence="3 5">Ug99</strain>
    </source>
</reference>
<gene>
    <name evidence="2" type="ORF">PGT21_028266</name>
    <name evidence="3" type="ORF">PGTUg99_024151</name>
</gene>
<evidence type="ECO:0000313" key="3">
    <source>
        <dbReference type="EMBL" id="KAA1131209.1"/>
    </source>
</evidence>
<organism evidence="3 5">
    <name type="scientific">Puccinia graminis f. sp. tritici</name>
    <dbReference type="NCBI Taxonomy" id="56615"/>
    <lineage>
        <taxon>Eukaryota</taxon>
        <taxon>Fungi</taxon>
        <taxon>Dikarya</taxon>
        <taxon>Basidiomycota</taxon>
        <taxon>Pucciniomycotina</taxon>
        <taxon>Pucciniomycetes</taxon>
        <taxon>Pucciniales</taxon>
        <taxon>Pucciniaceae</taxon>
        <taxon>Puccinia</taxon>
    </lineage>
</organism>
<feature type="region of interest" description="Disordered" evidence="1">
    <location>
        <begin position="54"/>
        <end position="88"/>
    </location>
</feature>
<dbReference type="EMBL" id="VDEP01000104">
    <property type="protein sequence ID" value="KAA1131209.1"/>
    <property type="molecule type" value="Genomic_DNA"/>
</dbReference>
<dbReference type="Proteomes" id="UP000325313">
    <property type="component" value="Unassembled WGS sequence"/>
</dbReference>
<dbReference type="EMBL" id="VSWC01000131">
    <property type="protein sequence ID" value="KAA1081049.1"/>
    <property type="molecule type" value="Genomic_DNA"/>
</dbReference>
<name>A0A5B0S148_PUCGR</name>